<dbReference type="SUPFAM" id="SSF81324">
    <property type="entry name" value="Voltage-gated potassium channels"/>
    <property type="match status" value="2"/>
</dbReference>
<dbReference type="EMBL" id="JADGKB010000041">
    <property type="protein sequence ID" value="KAJ3257167.1"/>
    <property type="molecule type" value="Genomic_DNA"/>
</dbReference>
<dbReference type="GO" id="GO:0015271">
    <property type="term" value="F:outward rectifier potassium channel activity"/>
    <property type="evidence" value="ECO:0007669"/>
    <property type="project" value="TreeGrafter"/>
</dbReference>
<organism evidence="11 12">
    <name type="scientific">Boothiomyces macroporosus</name>
    <dbReference type="NCBI Taxonomy" id="261099"/>
    <lineage>
        <taxon>Eukaryota</taxon>
        <taxon>Fungi</taxon>
        <taxon>Fungi incertae sedis</taxon>
        <taxon>Chytridiomycota</taxon>
        <taxon>Chytridiomycota incertae sedis</taxon>
        <taxon>Chytridiomycetes</taxon>
        <taxon>Rhizophydiales</taxon>
        <taxon>Terramycetaceae</taxon>
        <taxon>Boothiomyces</taxon>
    </lineage>
</organism>
<feature type="transmembrane region" description="Helical" evidence="9">
    <location>
        <begin position="225"/>
        <end position="249"/>
    </location>
</feature>
<feature type="transmembrane region" description="Helical" evidence="9">
    <location>
        <begin position="400"/>
        <end position="420"/>
    </location>
</feature>
<keyword evidence="2 8" id="KW-0813">Transport</keyword>
<feature type="transmembrane region" description="Helical" evidence="9">
    <location>
        <begin position="125"/>
        <end position="150"/>
    </location>
</feature>
<evidence type="ECO:0000313" key="12">
    <source>
        <dbReference type="Proteomes" id="UP001210925"/>
    </source>
</evidence>
<dbReference type="GO" id="GO:0022841">
    <property type="term" value="F:potassium ion leak channel activity"/>
    <property type="evidence" value="ECO:0007669"/>
    <property type="project" value="TreeGrafter"/>
</dbReference>
<proteinExistence type="inferred from homology"/>
<feature type="transmembrane region" description="Helical" evidence="9">
    <location>
        <begin position="16"/>
        <end position="42"/>
    </location>
</feature>
<gene>
    <name evidence="11" type="primary">TOK1_3</name>
    <name evidence="11" type="ORF">HK103_004865</name>
</gene>
<dbReference type="Gene3D" id="1.10.287.70">
    <property type="match status" value="2"/>
</dbReference>
<feature type="transmembrane region" description="Helical" evidence="9">
    <location>
        <begin position="343"/>
        <end position="366"/>
    </location>
</feature>
<dbReference type="GO" id="GO:0005886">
    <property type="term" value="C:plasma membrane"/>
    <property type="evidence" value="ECO:0007669"/>
    <property type="project" value="TreeGrafter"/>
</dbReference>
<dbReference type="Pfam" id="PF07885">
    <property type="entry name" value="Ion_trans_2"/>
    <property type="match status" value="2"/>
</dbReference>
<dbReference type="PRINTS" id="PR01333">
    <property type="entry name" value="2POREKCHANEL"/>
</dbReference>
<name>A0AAD5UG59_9FUNG</name>
<dbReference type="GO" id="GO:0030322">
    <property type="term" value="P:stabilization of membrane potential"/>
    <property type="evidence" value="ECO:0007669"/>
    <property type="project" value="TreeGrafter"/>
</dbReference>
<comment type="similarity">
    <text evidence="8">Belongs to the two pore domain potassium channel (TC 1.A.1.8) family.</text>
</comment>
<evidence type="ECO:0000256" key="3">
    <source>
        <dbReference type="ARBA" id="ARBA00022692"/>
    </source>
</evidence>
<dbReference type="PANTHER" id="PTHR11003:SF291">
    <property type="entry name" value="IP11374P"/>
    <property type="match status" value="1"/>
</dbReference>
<protein>
    <submittedName>
        <fullName evidence="11">Potassium channel</fullName>
    </submittedName>
</protein>
<feature type="transmembrane region" description="Helical" evidence="9">
    <location>
        <begin position="171"/>
        <end position="190"/>
    </location>
</feature>
<evidence type="ECO:0000256" key="2">
    <source>
        <dbReference type="ARBA" id="ARBA00022448"/>
    </source>
</evidence>
<feature type="transmembrane region" description="Helical" evidence="9">
    <location>
        <begin position="62"/>
        <end position="81"/>
    </location>
</feature>
<evidence type="ECO:0000256" key="9">
    <source>
        <dbReference type="SAM" id="Phobius"/>
    </source>
</evidence>
<dbReference type="Proteomes" id="UP001210925">
    <property type="component" value="Unassembled WGS sequence"/>
</dbReference>
<keyword evidence="3 8" id="KW-0812">Transmembrane</keyword>
<sequence length="519" mass="59112">MLTYKDIEHFLASKPYMYACICSNYAFLCSVRAIATGGWIVYDISDVRHPYRNYNGIYIGETEYATMAVAISIGLITQLAIRSRARGYKIKPSTWIACICSLLQALLLAIVALQWKYRYPPTEHIYYPGGMAACTSSAIIHTIAFLLYVSDISFLQNIRKYQTMEQKKYEFASFVFVWYILFGSMVFTLLEDWTYEKAGEFCIMTLLTIGYGNIVPKTFGGRLFMILYTTFGLCVAGFYILAYESIVIGESEKRLQVRKASLEDKMSMLSGNMDRSGTLERYPSDRNNISLENSDASDRIESSYTINRFPPELNPLPLYTVATGESYLSQADKKELSKREKTVKIATFIVTVICWWVFSGFVFAYFEDWAFFDGIYFAFVSITGIGYGDFLLTSPWSIEYWWLFLFNAIAIISHFFGIAADTIGRKVEKRHVEAHKKRSLRQIRRRSVSHPMDPQPISSIIGFPGATNTVFASSFPPSTLLGDDNLQLNSNTFPRLRPKSPVRPNLSQIFQVGDDISEP</sequence>
<dbReference type="PANTHER" id="PTHR11003">
    <property type="entry name" value="POTASSIUM CHANNEL, SUBFAMILY K"/>
    <property type="match status" value="1"/>
</dbReference>
<evidence type="ECO:0000256" key="1">
    <source>
        <dbReference type="ARBA" id="ARBA00004141"/>
    </source>
</evidence>
<dbReference type="InterPro" id="IPR013099">
    <property type="entry name" value="K_chnl_dom"/>
</dbReference>
<reference evidence="11" key="1">
    <citation type="submission" date="2020-05" db="EMBL/GenBank/DDBJ databases">
        <title>Phylogenomic resolution of chytrid fungi.</title>
        <authorList>
            <person name="Stajich J.E."/>
            <person name="Amses K."/>
            <person name="Simmons R."/>
            <person name="Seto K."/>
            <person name="Myers J."/>
            <person name="Bonds A."/>
            <person name="Quandt C.A."/>
            <person name="Barry K."/>
            <person name="Liu P."/>
            <person name="Grigoriev I."/>
            <person name="Longcore J.E."/>
            <person name="James T.Y."/>
        </authorList>
    </citation>
    <scope>NUCLEOTIDE SEQUENCE</scope>
    <source>
        <strain evidence="11">PLAUS21</strain>
    </source>
</reference>
<evidence type="ECO:0000256" key="6">
    <source>
        <dbReference type="ARBA" id="ARBA00023136"/>
    </source>
</evidence>
<accession>A0AAD5UG59</accession>
<evidence type="ECO:0000256" key="8">
    <source>
        <dbReference type="RuleBase" id="RU003857"/>
    </source>
</evidence>
<feature type="domain" description="Potassium channel" evidence="10">
    <location>
        <begin position="175"/>
        <end position="241"/>
    </location>
</feature>
<keyword evidence="6 9" id="KW-0472">Membrane</keyword>
<feature type="transmembrane region" description="Helical" evidence="9">
    <location>
        <begin position="93"/>
        <end position="113"/>
    </location>
</feature>
<keyword evidence="12" id="KW-1185">Reference proteome</keyword>
<dbReference type="InterPro" id="IPR003280">
    <property type="entry name" value="2pore_dom_K_chnl"/>
</dbReference>
<evidence type="ECO:0000259" key="10">
    <source>
        <dbReference type="Pfam" id="PF07885"/>
    </source>
</evidence>
<evidence type="ECO:0000256" key="5">
    <source>
        <dbReference type="ARBA" id="ARBA00023065"/>
    </source>
</evidence>
<comment type="caution">
    <text evidence="11">The sequence shown here is derived from an EMBL/GenBank/DDBJ whole genome shotgun (WGS) entry which is preliminary data.</text>
</comment>
<evidence type="ECO:0000256" key="7">
    <source>
        <dbReference type="ARBA" id="ARBA00023303"/>
    </source>
</evidence>
<feature type="domain" description="Potassium channel" evidence="10">
    <location>
        <begin position="352"/>
        <end position="422"/>
    </location>
</feature>
<keyword evidence="7 8" id="KW-0407">Ion channel</keyword>
<keyword evidence="5 8" id="KW-0406">Ion transport</keyword>
<evidence type="ECO:0000313" key="11">
    <source>
        <dbReference type="EMBL" id="KAJ3257167.1"/>
    </source>
</evidence>
<keyword evidence="4 9" id="KW-1133">Transmembrane helix</keyword>
<evidence type="ECO:0000256" key="4">
    <source>
        <dbReference type="ARBA" id="ARBA00022989"/>
    </source>
</evidence>
<dbReference type="AlphaFoldDB" id="A0AAD5UG59"/>
<comment type="subcellular location">
    <subcellularLocation>
        <location evidence="1">Membrane</location>
        <topology evidence="1">Multi-pass membrane protein</topology>
    </subcellularLocation>
</comment>